<dbReference type="EMBL" id="CAFBMT010000044">
    <property type="protein sequence ID" value="CAB4959928.1"/>
    <property type="molecule type" value="Genomic_DNA"/>
</dbReference>
<dbReference type="EMBL" id="CAFBIY010000006">
    <property type="protein sequence ID" value="CAB4846361.1"/>
    <property type="molecule type" value="Genomic_DNA"/>
</dbReference>
<dbReference type="GO" id="GO:0005829">
    <property type="term" value="C:cytosol"/>
    <property type="evidence" value="ECO:0007669"/>
    <property type="project" value="TreeGrafter"/>
</dbReference>
<dbReference type="NCBIfam" id="TIGR00730">
    <property type="entry name" value="Rossman fold protein, TIGR00730 family"/>
    <property type="match status" value="1"/>
</dbReference>
<evidence type="ECO:0000313" key="6">
    <source>
        <dbReference type="EMBL" id="CAB5005058.1"/>
    </source>
</evidence>
<organism evidence="2">
    <name type="scientific">freshwater metagenome</name>
    <dbReference type="NCBI Taxonomy" id="449393"/>
    <lineage>
        <taxon>unclassified sequences</taxon>
        <taxon>metagenomes</taxon>
        <taxon>ecological metagenomes</taxon>
    </lineage>
</organism>
<accession>A0A6J6PNK9</accession>
<dbReference type="EMBL" id="CAFBOL010000085">
    <property type="protein sequence ID" value="CAB5005058.1"/>
    <property type="molecule type" value="Genomic_DNA"/>
</dbReference>
<protein>
    <submittedName>
        <fullName evidence="2">Unannotated protein</fullName>
    </submittedName>
</protein>
<name>A0A6J6PNK9_9ZZZZ</name>
<dbReference type="Gene3D" id="3.40.50.450">
    <property type="match status" value="1"/>
</dbReference>
<reference evidence="2" key="1">
    <citation type="submission" date="2020-05" db="EMBL/GenBank/DDBJ databases">
        <authorList>
            <person name="Chiriac C."/>
            <person name="Salcher M."/>
            <person name="Ghai R."/>
            <person name="Kavagutti S V."/>
        </authorList>
    </citation>
    <scope>NUCLEOTIDE SEQUENCE</scope>
</reference>
<dbReference type="InterPro" id="IPR031100">
    <property type="entry name" value="LOG_fam"/>
</dbReference>
<dbReference type="EMBL" id="CAFAAV010000063">
    <property type="protein sequence ID" value="CAB4815483.1"/>
    <property type="molecule type" value="Genomic_DNA"/>
</dbReference>
<proteinExistence type="predicted"/>
<evidence type="ECO:0000313" key="1">
    <source>
        <dbReference type="EMBL" id="CAB4363842.1"/>
    </source>
</evidence>
<dbReference type="PANTHER" id="PTHR31223">
    <property type="entry name" value="LOG FAMILY PROTEIN YJL055W"/>
    <property type="match status" value="1"/>
</dbReference>
<sequence length="201" mass="21151">MTRLCVYCGSNFGTAPEFATTARKLGTAMANRGIGLVYGGGSVGLMGAAADAAMAAGGEVIGVITEQLMSAEVAHQGLTTLEVVPSMHDRKARLEELADGFVVLPGGFGTVDEFAEMLTWNQLGIIAKPVVLLDVNGFWGPLLEWMDKAVESGFVRSAHRMLAQRARTVDEAIALATGPAPVTPHKWLDRDVTAPSGVSRP</sequence>
<dbReference type="GO" id="GO:0009691">
    <property type="term" value="P:cytokinin biosynthetic process"/>
    <property type="evidence" value="ECO:0007669"/>
    <property type="project" value="InterPro"/>
</dbReference>
<gene>
    <name evidence="2" type="ORF">UFOPK2656_00008</name>
    <name evidence="3" type="ORF">UFOPK3099_01033</name>
    <name evidence="4" type="ORF">UFOPK3267_00210</name>
    <name evidence="5" type="ORF">UFOPK3651_03440</name>
    <name evidence="6" type="ORF">UFOPK3931_02457</name>
    <name evidence="1" type="ORF">UFOPK4189_01612</name>
</gene>
<evidence type="ECO:0000313" key="2">
    <source>
        <dbReference type="EMBL" id="CAB4700387.1"/>
    </source>
</evidence>
<evidence type="ECO:0000313" key="3">
    <source>
        <dbReference type="EMBL" id="CAB4815483.1"/>
    </source>
</evidence>
<dbReference type="SUPFAM" id="SSF102405">
    <property type="entry name" value="MCP/YpsA-like"/>
    <property type="match status" value="1"/>
</dbReference>
<dbReference type="PANTHER" id="PTHR31223:SF70">
    <property type="entry name" value="LOG FAMILY PROTEIN YJL055W"/>
    <property type="match status" value="1"/>
</dbReference>
<dbReference type="Pfam" id="PF03641">
    <property type="entry name" value="Lysine_decarbox"/>
    <property type="match status" value="1"/>
</dbReference>
<dbReference type="AlphaFoldDB" id="A0A6J6PNK9"/>
<dbReference type="InterPro" id="IPR005269">
    <property type="entry name" value="LOG"/>
</dbReference>
<dbReference type="EMBL" id="CAEZYF010000001">
    <property type="protein sequence ID" value="CAB4700387.1"/>
    <property type="molecule type" value="Genomic_DNA"/>
</dbReference>
<dbReference type="EMBL" id="CAESGF010000008">
    <property type="protein sequence ID" value="CAB4363842.1"/>
    <property type="molecule type" value="Genomic_DNA"/>
</dbReference>
<evidence type="ECO:0000313" key="5">
    <source>
        <dbReference type="EMBL" id="CAB4959928.1"/>
    </source>
</evidence>
<evidence type="ECO:0000313" key="4">
    <source>
        <dbReference type="EMBL" id="CAB4846361.1"/>
    </source>
</evidence>
<dbReference type="GO" id="GO:0016799">
    <property type="term" value="F:hydrolase activity, hydrolyzing N-glycosyl compounds"/>
    <property type="evidence" value="ECO:0007669"/>
    <property type="project" value="TreeGrafter"/>
</dbReference>